<evidence type="ECO:0000313" key="2">
    <source>
        <dbReference type="Proteomes" id="UP000766486"/>
    </source>
</evidence>
<evidence type="ECO:0000313" key="1">
    <source>
        <dbReference type="EMBL" id="VUC36460.1"/>
    </source>
</evidence>
<reference evidence="1 2" key="1">
    <citation type="submission" date="2019-06" db="EMBL/GenBank/DDBJ databases">
        <authorList>
            <person name="Broberg M."/>
        </authorList>
    </citation>
    <scope>NUCLEOTIDE SEQUENCE [LARGE SCALE GENOMIC DNA]</scope>
</reference>
<keyword evidence="2" id="KW-1185">Reference proteome</keyword>
<dbReference type="EMBL" id="CABFNS010000929">
    <property type="protein sequence ID" value="VUC36460.1"/>
    <property type="molecule type" value="Genomic_DNA"/>
</dbReference>
<organism evidence="1 2">
    <name type="scientific">Bionectria ochroleuca</name>
    <name type="common">Gliocladium roseum</name>
    <dbReference type="NCBI Taxonomy" id="29856"/>
    <lineage>
        <taxon>Eukaryota</taxon>
        <taxon>Fungi</taxon>
        <taxon>Dikarya</taxon>
        <taxon>Ascomycota</taxon>
        <taxon>Pezizomycotina</taxon>
        <taxon>Sordariomycetes</taxon>
        <taxon>Hypocreomycetidae</taxon>
        <taxon>Hypocreales</taxon>
        <taxon>Bionectriaceae</taxon>
        <taxon>Clonostachys</taxon>
    </lineage>
</organism>
<protein>
    <submittedName>
        <fullName evidence="1">Uncharacterized protein</fullName>
    </submittedName>
</protein>
<proteinExistence type="predicted"/>
<comment type="caution">
    <text evidence="1">The sequence shown here is derived from an EMBL/GenBank/DDBJ whole genome shotgun (WGS) entry which is preliminary data.</text>
</comment>
<dbReference type="Proteomes" id="UP000766486">
    <property type="component" value="Unassembled WGS sequence"/>
</dbReference>
<sequence>MEGNQQDLYIRTPGVQQEASQVRRSSKDLMAALAWGEKPAAQDNAGTSLNGRYTSREMEAASALASLSEMQPSAEDLEAATILMAMSRS</sequence>
<gene>
    <name evidence="1" type="ORF">CLO192961_LOCUS446574</name>
</gene>
<accession>A0ABY6V253</accession>
<name>A0ABY6V253_BIOOC</name>